<dbReference type="RefSeq" id="WP_337698595.1">
    <property type="nucleotide sequence ID" value="NZ_JBBEGM010000001.1"/>
</dbReference>
<proteinExistence type="predicted"/>
<evidence type="ECO:0008006" key="4">
    <source>
        <dbReference type="Google" id="ProtNLM"/>
    </source>
</evidence>
<organism evidence="2 3">
    <name type="scientific">Actinomycetospora flava</name>
    <dbReference type="NCBI Taxonomy" id="3129232"/>
    <lineage>
        <taxon>Bacteria</taxon>
        <taxon>Bacillati</taxon>
        <taxon>Actinomycetota</taxon>
        <taxon>Actinomycetes</taxon>
        <taxon>Pseudonocardiales</taxon>
        <taxon>Pseudonocardiaceae</taxon>
        <taxon>Actinomycetospora</taxon>
    </lineage>
</organism>
<dbReference type="EMBL" id="JBBEGM010000001">
    <property type="protein sequence ID" value="MEJ2859527.1"/>
    <property type="molecule type" value="Genomic_DNA"/>
</dbReference>
<name>A0ABU8LXS5_9PSEU</name>
<keyword evidence="1" id="KW-0732">Signal</keyword>
<sequence>MTGSRIRVLLAVLIAAVAVAGVVVATRAPTATGPQPYRGPSRDLRAHPFAWDSVWNLPLAGSAQYTPFSTQARDVYLDIENITVDPNAPVRDLDSDNGAPRVHVDPRLSADGSYNNCSTFLADTPDDETVVAGQPLKLDPGGTPSWNYTYPAVSLRGDGLLGCHGGSNLSGIGGTIRVGEISGPDPLRHALKINLNCQLSCSTARDGFRWPAMKADAAFRDQYRGANPDVNMGTLLAIAPDTDLSWITEKDTRKIAEALRDYGAYVVDETGGSDTNAINVQAGAEPELPNIDSPQMVRLVTSLAVVTNNGPDTPGGGALGSPRRAACALPFPDGTGGAPPGC</sequence>
<evidence type="ECO:0000313" key="3">
    <source>
        <dbReference type="Proteomes" id="UP001369736"/>
    </source>
</evidence>
<feature type="signal peptide" evidence="1">
    <location>
        <begin position="1"/>
        <end position="20"/>
    </location>
</feature>
<gene>
    <name evidence="2" type="ORF">WCD58_00085</name>
</gene>
<protein>
    <recommendedName>
        <fullName evidence="4">Phosphodiester glycosidase domain-containing protein</fullName>
    </recommendedName>
</protein>
<comment type="caution">
    <text evidence="2">The sequence shown here is derived from an EMBL/GenBank/DDBJ whole genome shotgun (WGS) entry which is preliminary data.</text>
</comment>
<evidence type="ECO:0000313" key="2">
    <source>
        <dbReference type="EMBL" id="MEJ2859527.1"/>
    </source>
</evidence>
<evidence type="ECO:0000256" key="1">
    <source>
        <dbReference type="SAM" id="SignalP"/>
    </source>
</evidence>
<feature type="chain" id="PRO_5047535529" description="Phosphodiester glycosidase domain-containing protein" evidence="1">
    <location>
        <begin position="21"/>
        <end position="342"/>
    </location>
</feature>
<accession>A0ABU8LXS5</accession>
<reference evidence="2 3" key="1">
    <citation type="submission" date="2024-03" db="EMBL/GenBank/DDBJ databases">
        <title>Actinomycetospora sp. OC33-EN07, a novel actinomycete isolated from wild orchid (Aerides multiflora).</title>
        <authorList>
            <person name="Suriyachadkun C."/>
        </authorList>
    </citation>
    <scope>NUCLEOTIDE SEQUENCE [LARGE SCALE GENOMIC DNA]</scope>
    <source>
        <strain evidence="2 3">OC33-EN07</strain>
    </source>
</reference>
<keyword evidence="3" id="KW-1185">Reference proteome</keyword>
<dbReference type="Proteomes" id="UP001369736">
    <property type="component" value="Unassembled WGS sequence"/>
</dbReference>